<proteinExistence type="inferred from homology"/>
<evidence type="ECO:0000256" key="4">
    <source>
        <dbReference type="ARBA" id="ARBA00011193"/>
    </source>
</evidence>
<reference evidence="7 8" key="1">
    <citation type="submission" date="2019-02" db="EMBL/GenBank/DDBJ databases">
        <title>Dyella amyloliquefaciens sp. nov., isolated from forest soil.</title>
        <authorList>
            <person name="Gao Z.-H."/>
            <person name="Qiu L.-H."/>
        </authorList>
    </citation>
    <scope>NUCLEOTIDE SEQUENCE [LARGE SCALE GENOMIC DNA]</scope>
    <source>
        <strain evidence="7 8">KACC 12747</strain>
    </source>
</reference>
<evidence type="ECO:0000256" key="1">
    <source>
        <dbReference type="ARBA" id="ARBA00001864"/>
    </source>
</evidence>
<evidence type="ECO:0000256" key="5">
    <source>
        <dbReference type="ARBA" id="ARBA00012060"/>
    </source>
</evidence>
<evidence type="ECO:0000256" key="3">
    <source>
        <dbReference type="ARBA" id="ARBA00011037"/>
    </source>
</evidence>
<comment type="catalytic activity">
    <reaction evidence="1">
        <text>3-dehydroquinate = 3-dehydroshikimate + H2O</text>
        <dbReference type="Rhea" id="RHEA:21096"/>
        <dbReference type="ChEBI" id="CHEBI:15377"/>
        <dbReference type="ChEBI" id="CHEBI:16630"/>
        <dbReference type="ChEBI" id="CHEBI:32364"/>
        <dbReference type="EC" id="4.2.1.10"/>
    </reaction>
</comment>
<evidence type="ECO:0000313" key="7">
    <source>
        <dbReference type="EMBL" id="TCI07957.1"/>
    </source>
</evidence>
<comment type="similarity">
    <text evidence="3">Belongs to the type-II 3-dehydroquinase family.</text>
</comment>
<dbReference type="InterPro" id="IPR036441">
    <property type="entry name" value="DHquinase_II_sf"/>
</dbReference>
<sequence length="145" mass="15496">MSIMIIQGPHAAGRLPTRAVLDQLHALAKAAGQTLEFCRCGRWRELLAHVRAARASEFTLIDPGELARQAHDDPDSFQDALDQLDRPYVEVHDDCSESLTCGAHHAPVATIISQGDLGQGYRIALAIALRQLGGGGPSPALRVAA</sequence>
<dbReference type="EC" id="4.2.1.10" evidence="5"/>
<evidence type="ECO:0000256" key="2">
    <source>
        <dbReference type="ARBA" id="ARBA00004902"/>
    </source>
</evidence>
<dbReference type="GO" id="GO:0003855">
    <property type="term" value="F:3-dehydroquinate dehydratase activity"/>
    <property type="evidence" value="ECO:0007669"/>
    <property type="project" value="UniProtKB-EC"/>
</dbReference>
<dbReference type="Proteomes" id="UP000291822">
    <property type="component" value="Unassembled WGS sequence"/>
</dbReference>
<dbReference type="UniPathway" id="UPA00053">
    <property type="reaction ID" value="UER00086"/>
</dbReference>
<evidence type="ECO:0000313" key="8">
    <source>
        <dbReference type="Proteomes" id="UP000291822"/>
    </source>
</evidence>
<dbReference type="GO" id="GO:0009423">
    <property type="term" value="P:chorismate biosynthetic process"/>
    <property type="evidence" value="ECO:0007669"/>
    <property type="project" value="UniProtKB-UniPathway"/>
</dbReference>
<accession>A0A4R0YSD0</accession>
<protein>
    <recommendedName>
        <fullName evidence="5">3-dehydroquinate dehydratase</fullName>
        <ecNumber evidence="5">4.2.1.10</ecNumber>
    </recommendedName>
</protein>
<dbReference type="EMBL" id="SJTG01000004">
    <property type="protein sequence ID" value="TCI07957.1"/>
    <property type="molecule type" value="Genomic_DNA"/>
</dbReference>
<dbReference type="AlphaFoldDB" id="A0A4R0YSD0"/>
<keyword evidence="6" id="KW-0456">Lyase</keyword>
<dbReference type="Gene3D" id="3.40.50.9100">
    <property type="entry name" value="Dehydroquinase, class II"/>
    <property type="match status" value="1"/>
</dbReference>
<evidence type="ECO:0000256" key="6">
    <source>
        <dbReference type="ARBA" id="ARBA00023239"/>
    </source>
</evidence>
<organism evidence="7 8">
    <name type="scientific">Dyella soli</name>
    <dbReference type="NCBI Taxonomy" id="522319"/>
    <lineage>
        <taxon>Bacteria</taxon>
        <taxon>Pseudomonadati</taxon>
        <taxon>Pseudomonadota</taxon>
        <taxon>Gammaproteobacteria</taxon>
        <taxon>Lysobacterales</taxon>
        <taxon>Rhodanobacteraceae</taxon>
        <taxon>Dyella</taxon>
    </lineage>
</organism>
<keyword evidence="8" id="KW-1185">Reference proteome</keyword>
<comment type="subunit">
    <text evidence="4">Homododecamer.</text>
</comment>
<dbReference type="RefSeq" id="WP_131152100.1">
    <property type="nucleotide sequence ID" value="NZ_SJTG01000004.1"/>
</dbReference>
<dbReference type="SUPFAM" id="SSF52304">
    <property type="entry name" value="Type II 3-dehydroquinate dehydratase"/>
    <property type="match status" value="1"/>
</dbReference>
<comment type="pathway">
    <text evidence="2">Metabolic intermediate biosynthesis; chorismate biosynthesis; chorismate from D-erythrose 4-phosphate and phosphoenolpyruvate: step 3/7.</text>
</comment>
<comment type="caution">
    <text evidence="7">The sequence shown here is derived from an EMBL/GenBank/DDBJ whole genome shotgun (WGS) entry which is preliminary data.</text>
</comment>
<name>A0A4R0YSD0_9GAMM</name>
<gene>
    <name evidence="7" type="ORF">EZM97_25145</name>
</gene>